<feature type="transmembrane region" description="Helical" evidence="6">
    <location>
        <begin position="331"/>
        <end position="351"/>
    </location>
</feature>
<keyword evidence="4 6" id="KW-1133">Transmembrane helix</keyword>
<feature type="transmembrane region" description="Helical" evidence="6">
    <location>
        <begin position="451"/>
        <end position="471"/>
    </location>
</feature>
<feature type="transmembrane region" description="Helical" evidence="6">
    <location>
        <begin position="119"/>
        <end position="141"/>
    </location>
</feature>
<dbReference type="Pfam" id="PF01943">
    <property type="entry name" value="Polysacc_synt"/>
    <property type="match status" value="1"/>
</dbReference>
<proteinExistence type="predicted"/>
<reference evidence="7 9" key="1">
    <citation type="submission" date="2015-09" db="EMBL/GenBank/DDBJ databases">
        <authorList>
            <consortium name="Pathogen Informatics"/>
        </authorList>
    </citation>
    <scope>NUCLEOTIDE SEQUENCE [LARGE SCALE GENOMIC DNA]</scope>
    <source>
        <strain evidence="7 9">2789STDY5834899</strain>
    </source>
</reference>
<feature type="transmembrane region" description="Helical" evidence="6">
    <location>
        <begin position="148"/>
        <end position="168"/>
    </location>
</feature>
<evidence type="ECO:0000313" key="7">
    <source>
        <dbReference type="EMBL" id="CUP71776.1"/>
    </source>
</evidence>
<reference evidence="8" key="2">
    <citation type="submission" date="2021-06" db="EMBL/GenBank/DDBJ databases">
        <title>Interrogation of the integrated mobile genetic elements in gut-associated Bacteroides with a consensus prediction approach.</title>
        <authorList>
            <person name="Campbell D.E."/>
            <person name="Leigh J.R."/>
            <person name="Kim T."/>
            <person name="England W."/>
            <person name="Whitaker R.J."/>
            <person name="Degnan P.H."/>
        </authorList>
    </citation>
    <scope>NUCLEOTIDE SEQUENCE</scope>
    <source>
        <strain evidence="8">VPI-3443</strain>
    </source>
</reference>
<evidence type="ECO:0000313" key="9">
    <source>
        <dbReference type="Proteomes" id="UP000095576"/>
    </source>
</evidence>
<feature type="transmembrane region" description="Helical" evidence="6">
    <location>
        <begin position="363"/>
        <end position="383"/>
    </location>
</feature>
<keyword evidence="3 6" id="KW-0812">Transmembrane</keyword>
<dbReference type="AlphaFoldDB" id="A0A0P0F1H9"/>
<feature type="transmembrane region" description="Helical" evidence="6">
    <location>
        <begin position="423"/>
        <end position="445"/>
    </location>
</feature>
<evidence type="ECO:0000256" key="3">
    <source>
        <dbReference type="ARBA" id="ARBA00022692"/>
    </source>
</evidence>
<gene>
    <name evidence="7" type="ORF">ERS852511_02980</name>
    <name evidence="8" type="ORF">KQP74_10700</name>
</gene>
<dbReference type="InterPro" id="IPR050833">
    <property type="entry name" value="Poly_Biosynth_Transport"/>
</dbReference>
<accession>A0A0P0F1H9</accession>
<organism evidence="7 9">
    <name type="scientific">Bacteroides thetaiotaomicron</name>
    <dbReference type="NCBI Taxonomy" id="818"/>
    <lineage>
        <taxon>Bacteria</taxon>
        <taxon>Pseudomonadati</taxon>
        <taxon>Bacteroidota</taxon>
        <taxon>Bacteroidia</taxon>
        <taxon>Bacteroidales</taxon>
        <taxon>Bacteroidaceae</taxon>
        <taxon>Bacteroides</taxon>
    </lineage>
</organism>
<dbReference type="Proteomes" id="UP001162960">
    <property type="component" value="Chromosome"/>
</dbReference>
<evidence type="ECO:0000256" key="5">
    <source>
        <dbReference type="ARBA" id="ARBA00023136"/>
    </source>
</evidence>
<dbReference type="EMBL" id="CZAP01000011">
    <property type="protein sequence ID" value="CUP71776.1"/>
    <property type="molecule type" value="Genomic_DNA"/>
</dbReference>
<dbReference type="GO" id="GO:0005886">
    <property type="term" value="C:plasma membrane"/>
    <property type="evidence" value="ECO:0007669"/>
    <property type="project" value="UniProtKB-SubCell"/>
</dbReference>
<dbReference type="PANTHER" id="PTHR30250:SF11">
    <property type="entry name" value="O-ANTIGEN TRANSPORTER-RELATED"/>
    <property type="match status" value="1"/>
</dbReference>
<evidence type="ECO:0000313" key="8">
    <source>
        <dbReference type="EMBL" id="UYU93088.1"/>
    </source>
</evidence>
<dbReference type="PANTHER" id="PTHR30250">
    <property type="entry name" value="PST FAMILY PREDICTED COLANIC ACID TRANSPORTER"/>
    <property type="match status" value="1"/>
</dbReference>
<feature type="transmembrane region" description="Helical" evidence="6">
    <location>
        <begin position="47"/>
        <end position="66"/>
    </location>
</feature>
<evidence type="ECO:0000256" key="6">
    <source>
        <dbReference type="SAM" id="Phobius"/>
    </source>
</evidence>
<evidence type="ECO:0000256" key="1">
    <source>
        <dbReference type="ARBA" id="ARBA00004651"/>
    </source>
</evidence>
<dbReference type="RefSeq" id="WP_055300237.1">
    <property type="nucleotide sequence ID" value="NZ_BAABZI010000001.1"/>
</dbReference>
<evidence type="ECO:0000256" key="4">
    <source>
        <dbReference type="ARBA" id="ARBA00022989"/>
    </source>
</evidence>
<keyword evidence="5 6" id="KW-0472">Membrane</keyword>
<feature type="transmembrane region" description="Helical" evidence="6">
    <location>
        <begin position="215"/>
        <end position="240"/>
    </location>
</feature>
<feature type="transmembrane region" description="Helical" evidence="6">
    <location>
        <begin position="302"/>
        <end position="325"/>
    </location>
</feature>
<evidence type="ECO:0000256" key="2">
    <source>
        <dbReference type="ARBA" id="ARBA00022475"/>
    </source>
</evidence>
<dbReference type="EMBL" id="CP083685">
    <property type="protein sequence ID" value="UYU93088.1"/>
    <property type="molecule type" value="Genomic_DNA"/>
</dbReference>
<feature type="transmembrane region" description="Helical" evidence="6">
    <location>
        <begin position="12"/>
        <end position="35"/>
    </location>
</feature>
<dbReference type="InterPro" id="IPR002797">
    <property type="entry name" value="Polysacc_synth"/>
</dbReference>
<dbReference type="Proteomes" id="UP000095576">
    <property type="component" value="Unassembled WGS sequence"/>
</dbReference>
<protein>
    <submittedName>
        <fullName evidence="8">Oligosaccharide flippase family protein</fullName>
    </submittedName>
    <submittedName>
        <fullName evidence="7">Polysaccharide biosynthesis protein</fullName>
    </submittedName>
</protein>
<feature type="transmembrane region" description="Helical" evidence="6">
    <location>
        <begin position="174"/>
        <end position="195"/>
    </location>
</feature>
<name>A0A0P0F1H9_BACT4</name>
<dbReference type="PATRIC" id="fig|818.23.peg.3082"/>
<feature type="transmembrane region" description="Helical" evidence="6">
    <location>
        <begin position="260"/>
        <end position="282"/>
    </location>
</feature>
<dbReference type="KEGG" id="btho:Btheta7330_02992"/>
<sequence>MSNTSNSRQAMWVAVGQFSAFAIGIISPMILSRYFSKGDYGTYKQVMYVYNTLLIVFTLGLPKAYSYFIPRVSLPESKDVIRKISRLFAILGLFLSLLLFCGASAIADLLHNPDLELAIKWFSPTPLLLLPVMGIEGILASYKKAKHIALFTLCMRVFTLLFTILPVITFNGTYIHSIIGFDIASLLTCIFSYYLKYLPTRGIELQRATVSYKEIFAFSLPLLSASLWIMLFQSTNQFFISRYYGNEVFAEFSNGFMEFPIIPMVVNSVATILAPLFAGMAVKNKMSIGDIWNSALNKTIKIIYPVTIYCILFSNIVMTCFYGKMYSTSGIFFSIKNIEGFFSVIPFYPILMALGKTKEYSRVHMVIAFLLLPLEFFIVKLGLPVYTIGLAYVLCSLGKVILQFAVVGRSVEMPASVLIPYKAMIKVALVSVFASIIPLVLSRYISELNEWLLLIITVSLFCIIYYSLCWISHVSYRDVVIGFIGRYKSLLKFIP</sequence>
<keyword evidence="2" id="KW-1003">Cell membrane</keyword>
<comment type="subcellular location">
    <subcellularLocation>
        <location evidence="1">Cell membrane</location>
        <topology evidence="1">Multi-pass membrane protein</topology>
    </subcellularLocation>
</comment>
<feature type="transmembrane region" description="Helical" evidence="6">
    <location>
        <begin position="87"/>
        <end position="107"/>
    </location>
</feature>